<comment type="similarity">
    <text evidence="1">Belongs to the peroxiredoxin family. Prx5 subfamily.</text>
</comment>
<feature type="domain" description="Redoxin" evidence="7">
    <location>
        <begin position="150"/>
        <end position="264"/>
    </location>
</feature>
<gene>
    <name evidence="8" type="primary">PRX_2</name>
    <name evidence="8" type="ORF">FRACYDRAFT_287504</name>
</gene>
<dbReference type="InterPro" id="IPR037944">
    <property type="entry name" value="PRX5-like"/>
</dbReference>
<name>A0A1E7EVU6_9STRA</name>
<evidence type="ECO:0000256" key="4">
    <source>
        <dbReference type="ARBA" id="ARBA00023002"/>
    </source>
</evidence>
<organism evidence="8 9">
    <name type="scientific">Fragilariopsis cylindrus CCMP1102</name>
    <dbReference type="NCBI Taxonomy" id="635003"/>
    <lineage>
        <taxon>Eukaryota</taxon>
        <taxon>Sar</taxon>
        <taxon>Stramenopiles</taxon>
        <taxon>Ochrophyta</taxon>
        <taxon>Bacillariophyta</taxon>
        <taxon>Bacillariophyceae</taxon>
        <taxon>Bacillariophycidae</taxon>
        <taxon>Bacillariales</taxon>
        <taxon>Bacillariaceae</taxon>
        <taxon>Fragilariopsis</taxon>
    </lineage>
</organism>
<dbReference type="GO" id="GO:0005737">
    <property type="term" value="C:cytoplasm"/>
    <property type="evidence" value="ECO:0007669"/>
    <property type="project" value="TreeGrafter"/>
</dbReference>
<evidence type="ECO:0000256" key="6">
    <source>
        <dbReference type="SAM" id="SignalP"/>
    </source>
</evidence>
<dbReference type="GO" id="GO:0045454">
    <property type="term" value="P:cell redox homeostasis"/>
    <property type="evidence" value="ECO:0007669"/>
    <property type="project" value="TreeGrafter"/>
</dbReference>
<dbReference type="GO" id="GO:0008379">
    <property type="term" value="F:thioredoxin peroxidase activity"/>
    <property type="evidence" value="ECO:0007669"/>
    <property type="project" value="InterPro"/>
</dbReference>
<feature type="signal peptide" evidence="6">
    <location>
        <begin position="1"/>
        <end position="30"/>
    </location>
</feature>
<feature type="chain" id="PRO_5009192309" evidence="6">
    <location>
        <begin position="31"/>
        <end position="364"/>
    </location>
</feature>
<evidence type="ECO:0000256" key="3">
    <source>
        <dbReference type="ARBA" id="ARBA00022862"/>
    </source>
</evidence>
<feature type="active site" description="Cysteine sulfenic acid (-SOH) intermediate" evidence="5">
    <location>
        <position position="166"/>
    </location>
</feature>
<keyword evidence="9" id="KW-1185">Reference proteome</keyword>
<dbReference type="Proteomes" id="UP000095751">
    <property type="component" value="Unassembled WGS sequence"/>
</dbReference>
<dbReference type="AlphaFoldDB" id="A0A1E7EVU6"/>
<dbReference type="GO" id="GO:0034599">
    <property type="term" value="P:cellular response to oxidative stress"/>
    <property type="evidence" value="ECO:0007669"/>
    <property type="project" value="InterPro"/>
</dbReference>
<dbReference type="GO" id="GO:0042744">
    <property type="term" value="P:hydrogen peroxide catabolic process"/>
    <property type="evidence" value="ECO:0007669"/>
    <property type="project" value="TreeGrafter"/>
</dbReference>
<dbReference type="SUPFAM" id="SSF52833">
    <property type="entry name" value="Thioredoxin-like"/>
    <property type="match status" value="1"/>
</dbReference>
<dbReference type="Gene3D" id="3.40.30.10">
    <property type="entry name" value="Glutaredoxin"/>
    <property type="match status" value="1"/>
</dbReference>
<sequence>MNALSSSIATKIALTILLLCCCCYYSSVQAFNNNNNNMLLSRNNAVVLGRYKSSEVPRFLFGKTADADATTTATATTTKDNKNKKGFLGRFRKKKNVIQDEIQIGGTLPDIDVGVIGRKGDDNDNDVISIQELFGGGGHEGGEEEETATKTIQILVGMPGAYTPSCTNVHLPGFKNSLSQLQHLGVDTIAIVTTNDRFVNEAWGKDLGVINDKSIIMLSDGDAELVRAIGLAEDMGFGVGIRSKRFALILHDGIVTTVLTDDGMDECENTTADKLVEILTPEVQKREGIDGNSNNFDFSSLSEEQQQQILIAGGGLVLAMALFSMVTGNDVAGSSSSVASSIAASTTDSSSGPSLLQLYGSTKF</sequence>
<keyword evidence="3" id="KW-0049">Antioxidant</keyword>
<dbReference type="PANTHER" id="PTHR10430">
    <property type="entry name" value="PEROXIREDOXIN"/>
    <property type="match status" value="1"/>
</dbReference>
<keyword evidence="4" id="KW-0560">Oxidoreductase</keyword>
<dbReference type="PANTHER" id="PTHR10430:SF16">
    <property type="entry name" value="PEROXIREDOXIN-5, MITOCHONDRIAL"/>
    <property type="match status" value="1"/>
</dbReference>
<evidence type="ECO:0000313" key="8">
    <source>
        <dbReference type="EMBL" id="OEU09944.1"/>
    </source>
</evidence>
<evidence type="ECO:0000313" key="9">
    <source>
        <dbReference type="Proteomes" id="UP000095751"/>
    </source>
</evidence>
<dbReference type="InParanoid" id="A0A1E7EVU6"/>
<dbReference type="InterPro" id="IPR013740">
    <property type="entry name" value="Redoxin"/>
</dbReference>
<dbReference type="OrthoDB" id="1882547at2759"/>
<dbReference type="InterPro" id="IPR036249">
    <property type="entry name" value="Thioredoxin-like_sf"/>
</dbReference>
<accession>A0A1E7EVU6</accession>
<dbReference type="KEGG" id="fcy:FRACYDRAFT_287504"/>
<keyword evidence="6" id="KW-0732">Signal</keyword>
<keyword evidence="2" id="KW-0575">Peroxidase</keyword>
<evidence type="ECO:0000256" key="1">
    <source>
        <dbReference type="ARBA" id="ARBA00010505"/>
    </source>
</evidence>
<proteinExistence type="inferred from homology"/>
<evidence type="ECO:0000256" key="2">
    <source>
        <dbReference type="ARBA" id="ARBA00022559"/>
    </source>
</evidence>
<evidence type="ECO:0000256" key="5">
    <source>
        <dbReference type="PIRSR" id="PIRSR637944-1"/>
    </source>
</evidence>
<evidence type="ECO:0000259" key="7">
    <source>
        <dbReference type="Pfam" id="PF08534"/>
    </source>
</evidence>
<protein>
    <submittedName>
        <fullName evidence="8">Putative peroxiredoxin</fullName>
    </submittedName>
</protein>
<dbReference type="Pfam" id="PF08534">
    <property type="entry name" value="Redoxin"/>
    <property type="match status" value="1"/>
</dbReference>
<reference evidence="8 9" key="1">
    <citation type="submission" date="2016-09" db="EMBL/GenBank/DDBJ databases">
        <title>Extensive genetic diversity and differential bi-allelic expression allows diatom success in the polar Southern Ocean.</title>
        <authorList>
            <consortium name="DOE Joint Genome Institute"/>
            <person name="Mock T."/>
            <person name="Otillar R.P."/>
            <person name="Strauss J."/>
            <person name="Dupont C."/>
            <person name="Frickenhaus S."/>
            <person name="Maumus F."/>
            <person name="Mcmullan M."/>
            <person name="Sanges R."/>
            <person name="Schmutz J."/>
            <person name="Toseland A."/>
            <person name="Valas R."/>
            <person name="Veluchamy A."/>
            <person name="Ward B.J."/>
            <person name="Allen A."/>
            <person name="Barry K."/>
            <person name="Falciatore A."/>
            <person name="Ferrante M."/>
            <person name="Fortunato A.E."/>
            <person name="Gloeckner G."/>
            <person name="Gruber A."/>
            <person name="Hipkin R."/>
            <person name="Janech M."/>
            <person name="Kroth P."/>
            <person name="Leese F."/>
            <person name="Lindquist E."/>
            <person name="Lyon B.R."/>
            <person name="Martin J."/>
            <person name="Mayer C."/>
            <person name="Parker M."/>
            <person name="Quesneville H."/>
            <person name="Raymond J."/>
            <person name="Uhlig C."/>
            <person name="Valentin K.U."/>
            <person name="Worden A.Z."/>
            <person name="Armbrust E.V."/>
            <person name="Bowler C."/>
            <person name="Green B."/>
            <person name="Moulton V."/>
            <person name="Van Oosterhout C."/>
            <person name="Grigoriev I."/>
        </authorList>
    </citation>
    <scope>NUCLEOTIDE SEQUENCE [LARGE SCALE GENOMIC DNA]</scope>
    <source>
        <strain evidence="8 9">CCMP1102</strain>
    </source>
</reference>
<dbReference type="EMBL" id="KV784374">
    <property type="protein sequence ID" value="OEU09944.1"/>
    <property type="molecule type" value="Genomic_DNA"/>
</dbReference>